<dbReference type="EMBL" id="LR798260">
    <property type="protein sequence ID" value="CAB5218575.1"/>
    <property type="molecule type" value="Genomic_DNA"/>
</dbReference>
<gene>
    <name evidence="1" type="ORF">UFOVP219_35</name>
</gene>
<name>A0A6J7WPE9_9CAUD</name>
<reference evidence="1" key="1">
    <citation type="submission" date="2020-05" db="EMBL/GenBank/DDBJ databases">
        <authorList>
            <person name="Chiriac C."/>
            <person name="Salcher M."/>
            <person name="Ghai R."/>
            <person name="Kavagutti S V."/>
        </authorList>
    </citation>
    <scope>NUCLEOTIDE SEQUENCE</scope>
</reference>
<protein>
    <submittedName>
        <fullName evidence="1">Uncharacterized protein</fullName>
    </submittedName>
</protein>
<evidence type="ECO:0000313" key="1">
    <source>
        <dbReference type="EMBL" id="CAB5218575.1"/>
    </source>
</evidence>
<accession>A0A6J7WPE9</accession>
<organism evidence="1">
    <name type="scientific">uncultured Caudovirales phage</name>
    <dbReference type="NCBI Taxonomy" id="2100421"/>
    <lineage>
        <taxon>Viruses</taxon>
        <taxon>Duplodnaviria</taxon>
        <taxon>Heunggongvirae</taxon>
        <taxon>Uroviricota</taxon>
        <taxon>Caudoviricetes</taxon>
        <taxon>Peduoviridae</taxon>
        <taxon>Maltschvirus</taxon>
        <taxon>Maltschvirus maltsch</taxon>
    </lineage>
</organism>
<sequence length="434" mass="44813">MSVIIKLLSKFDDSGIKKAQHGFGGLKKTLGAIGIGLGLKEVADGLMEAAKAASADQKSTQLLNNQLVKNAHATKAQVKQNDKFIESLSLQSGILDDNLRPAMAKLARGTGSVAQAQKLMKIALDASVVSGKPLDTVAQALSKAYNGNTSALARMFPELKKSKDAIGDLAKETAGAAAQQADPFMKFNNSMDILKEKLGNAILPMISDFVDYLSKPGGVVDQVGKFLDDLSNPKTDAGKTFIDIKNAVAETIDGVKNFFALFGGGDAMKGFANVATSLIKMLPALLALKGIMMLSSAGSAITNLAKAVALIRGTSTVPGATPVTDAVNSPIGTAVKGLALTQVATQFAADINEKNINSKLKPKGLSAAVTASTFTGTMAIPTANGSDFLGIGNNSTTVNVHVHSADPKAVVDAVSAYVKVNGKVPASWGTGGRR</sequence>
<proteinExistence type="predicted"/>